<proteinExistence type="predicted"/>
<dbReference type="InterPro" id="IPR045079">
    <property type="entry name" value="Oxoprolinase-like"/>
</dbReference>
<reference evidence="2 3" key="1">
    <citation type="submission" date="2019-03" db="EMBL/GenBank/DDBJ databases">
        <title>Ramlibacter henchirensis DSM 14656, whole genome shotgun sequence.</title>
        <authorList>
            <person name="Zhang X."/>
            <person name="Feng G."/>
            <person name="Zhu H."/>
        </authorList>
    </citation>
    <scope>NUCLEOTIDE SEQUENCE [LARGE SCALE GENOMIC DNA]</scope>
    <source>
        <strain evidence="2 3">DSM 14656</strain>
    </source>
</reference>
<protein>
    <submittedName>
        <fullName evidence="2">Hydantoinase B/oxoprolinase family protein</fullName>
    </submittedName>
</protein>
<name>A0A4Z0BTJ9_9BURK</name>
<dbReference type="GO" id="GO:0005829">
    <property type="term" value="C:cytosol"/>
    <property type="evidence" value="ECO:0007669"/>
    <property type="project" value="TreeGrafter"/>
</dbReference>
<sequence length="555" mass="59399">MTLDAIQLGLHWNRLVTVADEMTSILVRTAFSTVVNQSHDCACMLLDDRGNSVAQSSHALPAFMGTMPHTAKEMIRRFGPGLKEGDVLATNDPWVAGGHLPDLTVLRPVFAAGQLVAITASTAHLPDIGGKVWSADCNEVFEEGLRIPPMKLFDAGVRNEVLFELLRNNVRNPDDVEHDVMAQVTATAFGERRLGELLARYPGLDLRELAREILQRSEEAMRAAIARLPAGTYRHEVGLDGFSDPLTLKCSVTVSQDGLEIDFTGSSPQQPFGINSVLQYTQAYANYAVKCLLSPDSPCNEGSFRPVRVSAPRGSVLNAQAPAAVGGRHLTGMFVPFAIYGALAQTSKELAVGDSGLPGSPNFTLQQIDAEGRSRTINQFYSSNGGMGARWGQDGISACSFPTNIANVPAEVVEARSGLLVECKMLTPDSGGAGRWRGGLGQTYAIRVPPGYRGNAWVSMLSDRTEHPAMGRLGGGPGSLRTNILNGTTHLHPKKRVQLAPGDRLETCMPGGAGVGDPLQRDRAAVLQDLRNGYITPRAAVDQYGLTPAEAGLQP</sequence>
<evidence type="ECO:0000313" key="3">
    <source>
        <dbReference type="Proteomes" id="UP000298180"/>
    </source>
</evidence>
<dbReference type="RefSeq" id="WP_135264162.1">
    <property type="nucleotide sequence ID" value="NZ_SMLM01000002.1"/>
</dbReference>
<gene>
    <name evidence="2" type="ORF">EZ313_15375</name>
</gene>
<dbReference type="GO" id="GO:0006749">
    <property type="term" value="P:glutathione metabolic process"/>
    <property type="evidence" value="ECO:0007669"/>
    <property type="project" value="TreeGrafter"/>
</dbReference>
<evidence type="ECO:0000259" key="1">
    <source>
        <dbReference type="Pfam" id="PF02538"/>
    </source>
</evidence>
<dbReference type="GO" id="GO:0017168">
    <property type="term" value="F:5-oxoprolinase (ATP-hydrolyzing) activity"/>
    <property type="evidence" value="ECO:0007669"/>
    <property type="project" value="TreeGrafter"/>
</dbReference>
<dbReference type="EMBL" id="SMLM01000002">
    <property type="protein sequence ID" value="TFZ02637.1"/>
    <property type="molecule type" value="Genomic_DNA"/>
</dbReference>
<dbReference type="Proteomes" id="UP000298180">
    <property type="component" value="Unassembled WGS sequence"/>
</dbReference>
<dbReference type="InterPro" id="IPR003692">
    <property type="entry name" value="Hydantoinase_B"/>
</dbReference>
<keyword evidence="3" id="KW-1185">Reference proteome</keyword>
<comment type="caution">
    <text evidence="2">The sequence shown here is derived from an EMBL/GenBank/DDBJ whole genome shotgun (WGS) entry which is preliminary data.</text>
</comment>
<accession>A0A4Z0BTJ9</accession>
<dbReference type="AlphaFoldDB" id="A0A4Z0BTJ9"/>
<dbReference type="PANTHER" id="PTHR11365:SF23">
    <property type="entry name" value="HYPOTHETICAL 5-OXOPROLINASE (EUROFUNG)-RELATED"/>
    <property type="match status" value="1"/>
</dbReference>
<feature type="domain" description="Hydantoinase B/oxoprolinase" evidence="1">
    <location>
        <begin position="4"/>
        <end position="518"/>
    </location>
</feature>
<dbReference type="OrthoDB" id="8612863at2"/>
<organism evidence="2 3">
    <name type="scientific">Ramlibacter henchirensis</name>
    <dbReference type="NCBI Taxonomy" id="204072"/>
    <lineage>
        <taxon>Bacteria</taxon>
        <taxon>Pseudomonadati</taxon>
        <taxon>Pseudomonadota</taxon>
        <taxon>Betaproteobacteria</taxon>
        <taxon>Burkholderiales</taxon>
        <taxon>Comamonadaceae</taxon>
        <taxon>Ramlibacter</taxon>
    </lineage>
</organism>
<evidence type="ECO:0000313" key="2">
    <source>
        <dbReference type="EMBL" id="TFZ02637.1"/>
    </source>
</evidence>
<dbReference type="PANTHER" id="PTHR11365">
    <property type="entry name" value="5-OXOPROLINASE RELATED"/>
    <property type="match status" value="1"/>
</dbReference>
<dbReference type="Pfam" id="PF02538">
    <property type="entry name" value="Hydantoinase_B"/>
    <property type="match status" value="1"/>
</dbReference>